<evidence type="ECO:0000313" key="2">
    <source>
        <dbReference type="Proteomes" id="UP000255192"/>
    </source>
</evidence>
<keyword evidence="1" id="KW-0418">Kinase</keyword>
<name>A0A378A5X7_KLEPN</name>
<dbReference type="GO" id="GO:0004673">
    <property type="term" value="F:protein histidine kinase activity"/>
    <property type="evidence" value="ECO:0007669"/>
    <property type="project" value="UniProtKB-EC"/>
</dbReference>
<gene>
    <name evidence="1" type="primary">evgS_3</name>
    <name evidence="1" type="ORF">NCTC204_02875</name>
</gene>
<dbReference type="EC" id="2.7.13.3" evidence="1"/>
<sequence length="90" mass="10679">MVSGENQYFIGNNITTGHCISKYFSQSLVIAHYFRQQEQHNRFVTRDDRPELHQLFDRFIHAVDSDTAMRIMQKLAQPWRSVVSQYPAYL</sequence>
<evidence type="ECO:0000313" key="1">
    <source>
        <dbReference type="EMBL" id="STU99597.1"/>
    </source>
</evidence>
<dbReference type="Gene3D" id="3.40.190.10">
    <property type="entry name" value="Periplasmic binding protein-like II"/>
    <property type="match status" value="2"/>
</dbReference>
<reference evidence="1 2" key="1">
    <citation type="submission" date="2018-06" db="EMBL/GenBank/DDBJ databases">
        <authorList>
            <consortium name="Pathogen Informatics"/>
            <person name="Doyle S."/>
        </authorList>
    </citation>
    <scope>NUCLEOTIDE SEQUENCE [LARGE SCALE GENOMIC DNA]</scope>
    <source>
        <strain evidence="1 2">NCTC204</strain>
    </source>
</reference>
<dbReference type="EMBL" id="UGMD01000002">
    <property type="protein sequence ID" value="STU99597.1"/>
    <property type="molecule type" value="Genomic_DNA"/>
</dbReference>
<accession>A0A378A5X7</accession>
<organism evidence="1 2">
    <name type="scientific">Klebsiella pneumoniae</name>
    <dbReference type="NCBI Taxonomy" id="573"/>
    <lineage>
        <taxon>Bacteria</taxon>
        <taxon>Pseudomonadati</taxon>
        <taxon>Pseudomonadota</taxon>
        <taxon>Gammaproteobacteria</taxon>
        <taxon>Enterobacterales</taxon>
        <taxon>Enterobacteriaceae</taxon>
        <taxon>Klebsiella/Raoultella group</taxon>
        <taxon>Klebsiella</taxon>
        <taxon>Klebsiella pneumoniae complex</taxon>
    </lineage>
</organism>
<dbReference type="AlphaFoldDB" id="A0A378A5X7"/>
<dbReference type="Proteomes" id="UP000255192">
    <property type="component" value="Unassembled WGS sequence"/>
</dbReference>
<keyword evidence="1" id="KW-0808">Transferase</keyword>
<protein>
    <submittedName>
        <fullName evidence="1">Hybrid sensory histidine kinase</fullName>
        <ecNumber evidence="1">2.7.13.3</ecNumber>
    </submittedName>
</protein>
<proteinExistence type="predicted"/>